<dbReference type="PROSITE" id="PS50898">
    <property type="entry name" value="RBD"/>
    <property type="match status" value="2"/>
</dbReference>
<name>A0A8C4L9N1_EQUAS</name>
<dbReference type="PANTHER" id="PTHR45945:SF1">
    <property type="entry name" value="REGULATOR OF G-PROTEIN SIGNALING 12"/>
    <property type="match status" value="1"/>
</dbReference>
<reference evidence="9" key="1">
    <citation type="submission" date="2023-03" db="UniProtKB">
        <authorList>
            <consortium name="Ensembl"/>
        </authorList>
    </citation>
    <scope>IDENTIFICATION</scope>
</reference>
<dbReference type="Ensembl" id="ENSEAST00005006464.1">
    <property type="protein sequence ID" value="ENSEASP00005005910.1"/>
    <property type="gene ID" value="ENSEASG00005004164.1"/>
</dbReference>
<dbReference type="SUPFAM" id="SSF54236">
    <property type="entry name" value="Ubiquitin-like"/>
    <property type="match status" value="2"/>
</dbReference>
<feature type="domain" description="RBD" evidence="8">
    <location>
        <begin position="310"/>
        <end position="380"/>
    </location>
</feature>
<dbReference type="Pfam" id="PF02196">
    <property type="entry name" value="RBD"/>
    <property type="match status" value="1"/>
</dbReference>
<dbReference type="InterPro" id="IPR029071">
    <property type="entry name" value="Ubiquitin-like_domsf"/>
</dbReference>
<feature type="domain" description="RGS" evidence="7">
    <location>
        <begin position="63"/>
        <end position="180"/>
    </location>
</feature>
<dbReference type="GO" id="GO:0005096">
    <property type="term" value="F:GTPase activator activity"/>
    <property type="evidence" value="ECO:0007669"/>
    <property type="project" value="UniProtKB-KW"/>
</dbReference>
<evidence type="ECO:0000259" key="7">
    <source>
        <dbReference type="PROSITE" id="PS50132"/>
    </source>
</evidence>
<dbReference type="InterPro" id="IPR044926">
    <property type="entry name" value="RGS_subdomain_2"/>
</dbReference>
<feature type="compositionally biased region" description="Pro residues" evidence="6">
    <location>
        <begin position="677"/>
        <end position="697"/>
    </location>
</feature>
<keyword evidence="2" id="KW-0343">GTPase activation</keyword>
<dbReference type="SMART" id="SM00455">
    <property type="entry name" value="RBD"/>
    <property type="match status" value="2"/>
</dbReference>
<keyword evidence="5" id="KW-0677">Repeat</keyword>
<dbReference type="InterPro" id="IPR036305">
    <property type="entry name" value="RGS_sf"/>
</dbReference>
<dbReference type="CDD" id="cd17136">
    <property type="entry name" value="RBD1_RGS12"/>
    <property type="match status" value="1"/>
</dbReference>
<dbReference type="InterPro" id="IPR024066">
    <property type="entry name" value="RGS_subdom1/3"/>
</dbReference>
<dbReference type="InterPro" id="IPR003109">
    <property type="entry name" value="GoLoco_motif"/>
</dbReference>
<dbReference type="SMART" id="SM00315">
    <property type="entry name" value="RGS"/>
    <property type="match status" value="1"/>
</dbReference>
<proteinExistence type="predicted"/>
<dbReference type="Gene3D" id="1.10.167.10">
    <property type="entry name" value="Regulator of G-protein Signalling 4, domain 2"/>
    <property type="match status" value="1"/>
</dbReference>
<evidence type="ECO:0000256" key="4">
    <source>
        <dbReference type="ARBA" id="ARBA00022700"/>
    </source>
</evidence>
<comment type="subcellular location">
    <subcellularLocation>
        <location evidence="1">Cytoplasm</location>
    </subcellularLocation>
</comment>
<dbReference type="GO" id="GO:0008277">
    <property type="term" value="P:regulation of G protein-coupled receptor signaling pathway"/>
    <property type="evidence" value="ECO:0007669"/>
    <property type="project" value="TreeGrafter"/>
</dbReference>
<evidence type="ECO:0000313" key="9">
    <source>
        <dbReference type="Ensembl" id="ENSEASP00005005910.1"/>
    </source>
</evidence>
<dbReference type="Pfam" id="PF16611">
    <property type="entry name" value="RGS12_us2"/>
    <property type="match status" value="1"/>
</dbReference>
<evidence type="ECO:0000256" key="2">
    <source>
        <dbReference type="ARBA" id="ARBA00022468"/>
    </source>
</evidence>
<evidence type="ECO:0008006" key="10">
    <source>
        <dbReference type="Google" id="ProtNLM"/>
    </source>
</evidence>
<keyword evidence="4" id="KW-0734">Signal transduction inhibitor</keyword>
<feature type="domain" description="RBD" evidence="8">
    <location>
        <begin position="382"/>
        <end position="452"/>
    </location>
</feature>
<dbReference type="GO" id="GO:0007165">
    <property type="term" value="P:signal transduction"/>
    <property type="evidence" value="ECO:0007669"/>
    <property type="project" value="InterPro"/>
</dbReference>
<dbReference type="InterPro" id="IPR046995">
    <property type="entry name" value="RGS10/12/14-like"/>
</dbReference>
<evidence type="ECO:0000256" key="3">
    <source>
        <dbReference type="ARBA" id="ARBA00022490"/>
    </source>
</evidence>
<evidence type="ECO:0000256" key="5">
    <source>
        <dbReference type="ARBA" id="ARBA00022737"/>
    </source>
</evidence>
<dbReference type="Pfam" id="PF16613">
    <property type="entry name" value="RGS12_us1"/>
    <property type="match status" value="1"/>
</dbReference>
<dbReference type="Gene3D" id="1.10.196.10">
    <property type="match status" value="1"/>
</dbReference>
<dbReference type="InterPro" id="IPR003116">
    <property type="entry name" value="RBD_dom"/>
</dbReference>
<dbReference type="SMART" id="SM00390">
    <property type="entry name" value="GoLoco"/>
    <property type="match status" value="1"/>
</dbReference>
<dbReference type="PROSITE" id="PS50132">
    <property type="entry name" value="RGS"/>
    <property type="match status" value="1"/>
</dbReference>
<feature type="compositionally biased region" description="Basic and acidic residues" evidence="6">
    <location>
        <begin position="499"/>
        <end position="517"/>
    </location>
</feature>
<evidence type="ECO:0000259" key="8">
    <source>
        <dbReference type="PROSITE" id="PS50898"/>
    </source>
</evidence>
<feature type="compositionally biased region" description="Low complexity" evidence="6">
    <location>
        <begin position="197"/>
        <end position="217"/>
    </location>
</feature>
<feature type="region of interest" description="Disordered" evidence="6">
    <location>
        <begin position="476"/>
        <end position="517"/>
    </location>
</feature>
<dbReference type="Pfam" id="PF02188">
    <property type="entry name" value="GoLoco"/>
    <property type="match status" value="1"/>
</dbReference>
<feature type="region of interest" description="Disordered" evidence="6">
    <location>
        <begin position="572"/>
        <end position="772"/>
    </location>
</feature>
<protein>
    <recommendedName>
        <fullName evidence="10">Regulator of G protein signaling 12</fullName>
    </recommendedName>
</protein>
<dbReference type="Pfam" id="PF00615">
    <property type="entry name" value="RGS"/>
    <property type="match status" value="1"/>
</dbReference>
<dbReference type="PANTHER" id="PTHR45945">
    <property type="entry name" value="REGULATOR OF G-PROTEIN SIGNALING LOCO"/>
    <property type="match status" value="1"/>
</dbReference>
<dbReference type="InterPro" id="IPR037880">
    <property type="entry name" value="RGS12_RGS"/>
</dbReference>
<dbReference type="GO" id="GO:0005737">
    <property type="term" value="C:cytoplasm"/>
    <property type="evidence" value="ECO:0007669"/>
    <property type="project" value="UniProtKB-SubCell"/>
</dbReference>
<dbReference type="PRINTS" id="PR01301">
    <property type="entry name" value="RGSPROTEIN"/>
</dbReference>
<sequence>TTSPGGLSSTSDRAQSVLVPAELNGADLKDCVSNHSLSSNASLPSVQSCRRLRERRVASWAVSFERLLQDPLGVRYFSDFLRKEFSEENILFWQACEYFNHVPAHDKKELSYRAREIFSKFLCSKATTPVNIDSQAQLADDILSAPHPDMFKEQQLQIFNLMKFDSYTRFLKSQLYQECILAEVEGRSLPDSQQVPSSPASKHSISSDHSNVSTPKKLSGKSKSGRSLNEELGDEDSEKKRKGAFFSWSRTRSTGRSQKKKDHSDHPNDPLHANGGLGRRESQGSVSSAGSLDLSEACRTSAPERDKAAKHCCIQLPDGTSCVVLVKAGLSIKEVLSGLCERHGINGAAVDLFLVGGDKPLVLHQDSSILESRDLRLEKRTLFRLDLVPINRSVGLKAKPTKPVTEVLRPVVAKYGLHLSELVARLSGEKEPLDLGAPISSLDGQRVILEERDPSRGKVSTDKQKSAAVKQNIAVNASSRNHSATGEERTLGKSNSIKIKGENGKNARDPRLSKREESIAKIGKKKYQKINLDEAEEFFELISKAQSNRADDQRGLLRKEDLVLPEFLRLPPSPTELALSSPPTAKGFGKRTAAAAGHGREEAPQPREPQGPARDCRDSPATSPGSADSLPFSAPLTPTPRVQEVEAGGVQTVEGEHGADLTLTGEGDISSPNSTLLPPPPAPQDPTPQNPAGPPRPGGGARGSQGLPVSTIIDVDRVAGLAPGLGGSVSGVRTGPRRSRASGPPTSDLPGLSSIPDRPAKPKASPHHATFV</sequence>
<dbReference type="CDD" id="cd08742">
    <property type="entry name" value="RGS_RGS12"/>
    <property type="match status" value="1"/>
</dbReference>
<dbReference type="GO" id="GO:0009968">
    <property type="term" value="P:negative regulation of signal transduction"/>
    <property type="evidence" value="ECO:0007669"/>
    <property type="project" value="UniProtKB-KW"/>
</dbReference>
<dbReference type="AlphaFoldDB" id="A0A8C4L9N1"/>
<dbReference type="GO" id="GO:0005634">
    <property type="term" value="C:nucleus"/>
    <property type="evidence" value="ECO:0007669"/>
    <property type="project" value="TreeGrafter"/>
</dbReference>
<evidence type="ECO:0000256" key="6">
    <source>
        <dbReference type="SAM" id="MobiDB-lite"/>
    </source>
</evidence>
<dbReference type="GO" id="GO:0005886">
    <property type="term" value="C:plasma membrane"/>
    <property type="evidence" value="ECO:0007669"/>
    <property type="project" value="TreeGrafter"/>
</dbReference>
<keyword evidence="3" id="KW-0963">Cytoplasm</keyword>
<dbReference type="PROSITE" id="PS50877">
    <property type="entry name" value="GOLOCO"/>
    <property type="match status" value="1"/>
</dbReference>
<organism evidence="9">
    <name type="scientific">Equus asinus asinus</name>
    <dbReference type="NCBI Taxonomy" id="83772"/>
    <lineage>
        <taxon>Eukaryota</taxon>
        <taxon>Metazoa</taxon>
        <taxon>Chordata</taxon>
        <taxon>Craniata</taxon>
        <taxon>Vertebrata</taxon>
        <taxon>Euteleostomi</taxon>
        <taxon>Mammalia</taxon>
        <taxon>Eutheria</taxon>
        <taxon>Laurasiatheria</taxon>
        <taxon>Perissodactyla</taxon>
        <taxon>Equidae</taxon>
        <taxon>Equus</taxon>
    </lineage>
</organism>
<feature type="region of interest" description="Disordered" evidence="6">
    <location>
        <begin position="190"/>
        <end position="292"/>
    </location>
</feature>
<dbReference type="Gene3D" id="3.10.20.90">
    <property type="entry name" value="Phosphatidylinositol 3-kinase Catalytic Subunit, Chain A, domain 1"/>
    <property type="match status" value="2"/>
</dbReference>
<evidence type="ECO:0000256" key="1">
    <source>
        <dbReference type="ARBA" id="ARBA00004496"/>
    </source>
</evidence>
<dbReference type="Pfam" id="PF16612">
    <property type="entry name" value="RGS12_usC"/>
    <property type="match status" value="1"/>
</dbReference>
<accession>A0A8C4L9N1</accession>
<dbReference type="InterPro" id="IPR016137">
    <property type="entry name" value="RGS"/>
</dbReference>
<dbReference type="SUPFAM" id="SSF48097">
    <property type="entry name" value="Regulator of G-protein signaling, RGS"/>
    <property type="match status" value="1"/>
</dbReference>
<dbReference type="FunFam" id="1.10.167.10:FF:000001">
    <property type="entry name" value="Putative regulator of g-protein signaling 12"/>
    <property type="match status" value="1"/>
</dbReference>